<dbReference type="CDD" id="cd01300">
    <property type="entry name" value="YtcJ_like"/>
    <property type="match status" value="1"/>
</dbReference>
<dbReference type="Gene3D" id="3.10.310.70">
    <property type="match status" value="1"/>
</dbReference>
<evidence type="ECO:0000313" key="4">
    <source>
        <dbReference type="Proteomes" id="UP000280296"/>
    </source>
</evidence>
<dbReference type="SUPFAM" id="SSF51556">
    <property type="entry name" value="Metallo-dependent hydrolases"/>
    <property type="match status" value="1"/>
</dbReference>
<gene>
    <name evidence="3" type="ORF">TsocGM_21265</name>
</gene>
<dbReference type="InterPro" id="IPR011059">
    <property type="entry name" value="Metal-dep_hydrolase_composite"/>
</dbReference>
<dbReference type="InterPro" id="IPR013108">
    <property type="entry name" value="Amidohydro_3"/>
</dbReference>
<dbReference type="Gene3D" id="3.20.20.140">
    <property type="entry name" value="Metal-dependent hydrolases"/>
    <property type="match status" value="1"/>
</dbReference>
<protein>
    <submittedName>
        <fullName evidence="3">Amidohydrolase</fullName>
    </submittedName>
</protein>
<evidence type="ECO:0000256" key="1">
    <source>
        <dbReference type="SAM" id="MobiDB-lite"/>
    </source>
</evidence>
<comment type="caution">
    <text evidence="3">The sequence shown here is derived from an EMBL/GenBank/DDBJ whole genome shotgun (WGS) entry which is preliminary data.</text>
</comment>
<dbReference type="GO" id="GO:0016810">
    <property type="term" value="F:hydrolase activity, acting on carbon-nitrogen (but not peptide) bonds"/>
    <property type="evidence" value="ECO:0007669"/>
    <property type="project" value="InterPro"/>
</dbReference>
<dbReference type="SUPFAM" id="SSF51338">
    <property type="entry name" value="Composite domain of metallo-dependent hydrolases"/>
    <property type="match status" value="1"/>
</dbReference>
<dbReference type="Pfam" id="PF07969">
    <property type="entry name" value="Amidohydro_3"/>
    <property type="match status" value="1"/>
</dbReference>
<keyword evidence="3" id="KW-0378">Hydrolase</keyword>
<dbReference type="PANTHER" id="PTHR22642:SF2">
    <property type="entry name" value="PROTEIN LONG AFTER FAR-RED 3"/>
    <property type="match status" value="1"/>
</dbReference>
<feature type="region of interest" description="Disordered" evidence="1">
    <location>
        <begin position="213"/>
        <end position="232"/>
    </location>
</feature>
<dbReference type="EMBL" id="RYZH01000054">
    <property type="protein sequence ID" value="RUL83954.1"/>
    <property type="molecule type" value="Genomic_DNA"/>
</dbReference>
<dbReference type="PANTHER" id="PTHR22642">
    <property type="entry name" value="IMIDAZOLONEPROPIONASE"/>
    <property type="match status" value="1"/>
</dbReference>
<evidence type="ECO:0000313" key="3">
    <source>
        <dbReference type="EMBL" id="RUL83954.1"/>
    </source>
</evidence>
<accession>A0A432MEM1</accession>
<dbReference type="OrthoDB" id="9767366at2"/>
<dbReference type="Gene3D" id="2.30.40.10">
    <property type="entry name" value="Urease, subunit C, domain 1"/>
    <property type="match status" value="1"/>
</dbReference>
<feature type="region of interest" description="Disordered" evidence="1">
    <location>
        <begin position="1"/>
        <end position="24"/>
    </location>
</feature>
<dbReference type="InterPro" id="IPR033932">
    <property type="entry name" value="YtcJ-like"/>
</dbReference>
<proteinExistence type="predicted"/>
<organism evidence="3 4">
    <name type="scientific">Tautonia sociabilis</name>
    <dbReference type="NCBI Taxonomy" id="2080755"/>
    <lineage>
        <taxon>Bacteria</taxon>
        <taxon>Pseudomonadati</taxon>
        <taxon>Planctomycetota</taxon>
        <taxon>Planctomycetia</taxon>
        <taxon>Isosphaerales</taxon>
        <taxon>Isosphaeraceae</taxon>
        <taxon>Tautonia</taxon>
    </lineage>
</organism>
<name>A0A432MEM1_9BACT</name>
<evidence type="ECO:0000259" key="2">
    <source>
        <dbReference type="Pfam" id="PF07969"/>
    </source>
</evidence>
<keyword evidence="4" id="KW-1185">Reference proteome</keyword>
<reference evidence="3 4" key="2">
    <citation type="submission" date="2019-01" db="EMBL/GenBank/DDBJ databases">
        <title>Tautonia sociabilis, a novel thermotolerant planctomycete of Isosphaeraceae family, isolated from a 4000 m deep subterranean habitat.</title>
        <authorList>
            <person name="Kovaleva O.L."/>
            <person name="Elcheninov A.G."/>
            <person name="Van Heerden E."/>
            <person name="Toshchakov S.V."/>
            <person name="Novikov A."/>
            <person name="Bonch-Osmolovskaya E.A."/>
            <person name="Kublanov I.V."/>
        </authorList>
    </citation>
    <scope>NUCLEOTIDE SEQUENCE [LARGE SCALE GENOMIC DNA]</scope>
    <source>
        <strain evidence="3 4">GM2012</strain>
    </source>
</reference>
<sequence>MGLDPGRCNRWTPPVDPTPPDRGRPMIASRLASRLPALLLAVATLASPTADAQQADLILHNGKIVTVDDAFSIAEAIAVSDGTLLRVGTDAEVLATRGPDTRVIDLGGKTVLPGLIDSHTHPTGASLTEFDHEIPDLRTIADVLDYIGQRARELGEGQWVVVRQVFITRLKEQRYPTRAELDRVAPKNPVLFATGPDASLNSMALELSGIDKNFEPEGPGKVERDPETGEPTGILRNLTRYVKADPPGRSPTPDEQDERLLTLLRDYNSVGLTAIIDRNASASAIDQYERLLDSGRLPIRIGISRGVDHSGPIEEIEREIRSVANHPLRNGGPMLRIVGIKMFLDGGMLTGSAFMREPWGVSEIYAIDDPHYRGVLFIPPDRLEPMVRAAVESGIQFTAHSVGDGAVHTLLDAYEAVNRDTPVAPTRPCITHSNFMSREAIDQAARLGVVLDIQPAWLYLDVRTLSAQFGDDRLRWFQPLKSLFEAGVTVGGGSDHMQKVGSFRSINPYNPFLGMWVAITRQARGYQGRLHPEEALSREQAIRLYTINNARLLFLEDQLGSLERGKLADFIVLDRDILTCPEDEIREITVEATYLNGEPVFEASGE</sequence>
<dbReference type="AlphaFoldDB" id="A0A432MEM1"/>
<dbReference type="InterPro" id="IPR032466">
    <property type="entry name" value="Metal_Hydrolase"/>
</dbReference>
<feature type="domain" description="Amidohydrolase 3" evidence="2">
    <location>
        <begin position="102"/>
        <end position="601"/>
    </location>
</feature>
<reference evidence="3 4" key="1">
    <citation type="submission" date="2018-12" db="EMBL/GenBank/DDBJ databases">
        <authorList>
            <person name="Toschakov S.V."/>
        </authorList>
    </citation>
    <scope>NUCLEOTIDE SEQUENCE [LARGE SCALE GENOMIC DNA]</scope>
    <source>
        <strain evidence="3 4">GM2012</strain>
    </source>
</reference>
<feature type="compositionally biased region" description="Basic and acidic residues" evidence="1">
    <location>
        <begin position="213"/>
        <end position="227"/>
    </location>
</feature>
<dbReference type="Proteomes" id="UP000280296">
    <property type="component" value="Unassembled WGS sequence"/>
</dbReference>